<proteinExistence type="predicted"/>
<dbReference type="EMBL" id="MU167226">
    <property type="protein sequence ID" value="KAG0149560.1"/>
    <property type="molecule type" value="Genomic_DNA"/>
</dbReference>
<reference evidence="3" key="1">
    <citation type="submission" date="2013-11" db="EMBL/GenBank/DDBJ databases">
        <title>Genome sequence of the fusiform rust pathogen reveals effectors for host alternation and coevolution with pine.</title>
        <authorList>
            <consortium name="DOE Joint Genome Institute"/>
            <person name="Smith K."/>
            <person name="Pendleton A."/>
            <person name="Kubisiak T."/>
            <person name="Anderson C."/>
            <person name="Salamov A."/>
            <person name="Aerts A."/>
            <person name="Riley R."/>
            <person name="Clum A."/>
            <person name="Lindquist E."/>
            <person name="Ence D."/>
            <person name="Campbell M."/>
            <person name="Kronenberg Z."/>
            <person name="Feau N."/>
            <person name="Dhillon B."/>
            <person name="Hamelin R."/>
            <person name="Burleigh J."/>
            <person name="Smith J."/>
            <person name="Yandell M."/>
            <person name="Nelson C."/>
            <person name="Grigoriev I."/>
            <person name="Davis J."/>
        </authorList>
    </citation>
    <scope>NUCLEOTIDE SEQUENCE</scope>
    <source>
        <strain evidence="3">G11</strain>
    </source>
</reference>
<feature type="signal peptide" evidence="2">
    <location>
        <begin position="1"/>
        <end position="21"/>
    </location>
</feature>
<dbReference type="Proteomes" id="UP000886653">
    <property type="component" value="Unassembled WGS sequence"/>
</dbReference>
<organism evidence="3 4">
    <name type="scientific">Cronartium quercuum f. sp. fusiforme G11</name>
    <dbReference type="NCBI Taxonomy" id="708437"/>
    <lineage>
        <taxon>Eukaryota</taxon>
        <taxon>Fungi</taxon>
        <taxon>Dikarya</taxon>
        <taxon>Basidiomycota</taxon>
        <taxon>Pucciniomycotina</taxon>
        <taxon>Pucciniomycetes</taxon>
        <taxon>Pucciniales</taxon>
        <taxon>Coleosporiaceae</taxon>
        <taxon>Cronartium</taxon>
    </lineage>
</organism>
<feature type="region of interest" description="Disordered" evidence="1">
    <location>
        <begin position="22"/>
        <end position="48"/>
    </location>
</feature>
<evidence type="ECO:0000256" key="2">
    <source>
        <dbReference type="SAM" id="SignalP"/>
    </source>
</evidence>
<keyword evidence="4" id="KW-1185">Reference proteome</keyword>
<feature type="chain" id="PRO_5040181682" description="Lipoprotein" evidence="2">
    <location>
        <begin position="22"/>
        <end position="180"/>
    </location>
</feature>
<evidence type="ECO:0000313" key="4">
    <source>
        <dbReference type="Proteomes" id="UP000886653"/>
    </source>
</evidence>
<name>A0A9P6TFB2_9BASI</name>
<dbReference type="AlphaFoldDB" id="A0A9P6TFB2"/>
<gene>
    <name evidence="3" type="ORF">CROQUDRAFT_713848</name>
</gene>
<evidence type="ECO:0008006" key="5">
    <source>
        <dbReference type="Google" id="ProtNLM"/>
    </source>
</evidence>
<protein>
    <recommendedName>
        <fullName evidence="5">Lipoprotein</fullName>
    </recommendedName>
</protein>
<feature type="compositionally biased region" description="Basic and acidic residues" evidence="1">
    <location>
        <begin position="32"/>
        <end position="48"/>
    </location>
</feature>
<keyword evidence="2" id="KW-0732">Signal</keyword>
<comment type="caution">
    <text evidence="3">The sequence shown here is derived from an EMBL/GenBank/DDBJ whole genome shotgun (WGS) entry which is preliminary data.</text>
</comment>
<accession>A0A9P6TFB2</accession>
<evidence type="ECO:0000256" key="1">
    <source>
        <dbReference type="SAM" id="MobiDB-lite"/>
    </source>
</evidence>
<evidence type="ECO:0000313" key="3">
    <source>
        <dbReference type="EMBL" id="KAG0149560.1"/>
    </source>
</evidence>
<sequence>MKHFSALIIFTFLLYAHCGSSHPSNSHPLPGLDRRDTPDLSKKSHSKEPPWLQVETNCTKRYYELPFSIKVRDAVEATKKLLVDDTVEAQCGTAVASFTRYGRLSHPSKKISERELISRMIADLVVDCKVKFDAKHPLPSEYANFHRHVWDEHQVGFDAPINVTSGCVLYNKTEAHRLGL</sequence>